<feature type="signal peptide" evidence="1">
    <location>
        <begin position="1"/>
        <end position="20"/>
    </location>
</feature>
<dbReference type="Gene3D" id="2.40.160.20">
    <property type="match status" value="1"/>
</dbReference>
<sequence length="280" mass="30926">MNRFVLLLLAVCLGSFAAKAQYEGFIHTGEIGITAGGASYFGSLNTNGDVTHSKMAFGAFFRKQFGDYVAVRLGGQYARVGYSDVYSKNAFQHTRNLSFNSDIWEMTLQGDFNFFRFNPVDPDERFTPYLTFGLGAFHFDPYAYLNGQKYYLRPLHTEGEGIIPGKKEYSTMAVCFPLGFGFKLALNESVNLGFEVLYRFTTTGYLDDVNGTYAGAAAFPALPNGEPSPAYLLQDRSYVYGAPIGEAGRQRGNGEKDSYATASLTLSFNLSSYRCPPVPK</sequence>
<dbReference type="AlphaFoldDB" id="A0A4R8DQ39"/>
<reference evidence="3 4" key="1">
    <citation type="submission" date="2019-03" db="EMBL/GenBank/DDBJ databases">
        <title>Genomic Encyclopedia of Type Strains, Phase IV (KMG-IV): sequencing the most valuable type-strain genomes for metagenomic binning, comparative biology and taxonomic classification.</title>
        <authorList>
            <person name="Goeker M."/>
        </authorList>
    </citation>
    <scope>NUCLEOTIDE SEQUENCE [LARGE SCALE GENOMIC DNA]</scope>
    <source>
        <strain evidence="3 4">DSM 100059</strain>
    </source>
</reference>
<feature type="chain" id="PRO_5020649353" evidence="1">
    <location>
        <begin position="21"/>
        <end position="280"/>
    </location>
</feature>
<accession>A0A4R8DQ39</accession>
<evidence type="ECO:0000313" key="4">
    <source>
        <dbReference type="Proteomes" id="UP000294498"/>
    </source>
</evidence>
<comment type="caution">
    <text evidence="3">The sequence shown here is derived from an EMBL/GenBank/DDBJ whole genome shotgun (WGS) entry which is preliminary data.</text>
</comment>
<gene>
    <name evidence="3" type="ORF">EDB95_0899</name>
</gene>
<keyword evidence="1" id="KW-0732">Signal</keyword>
<dbReference type="RefSeq" id="WP_133990967.1">
    <property type="nucleotide sequence ID" value="NZ_SODV01000001.1"/>
</dbReference>
<dbReference type="InterPro" id="IPR011250">
    <property type="entry name" value="OMP/PagP_B-barrel"/>
</dbReference>
<dbReference type="Proteomes" id="UP000294498">
    <property type="component" value="Unassembled WGS sequence"/>
</dbReference>
<feature type="domain" description="DUF6089" evidence="2">
    <location>
        <begin position="14"/>
        <end position="210"/>
    </location>
</feature>
<organism evidence="3 4">
    <name type="scientific">Dinghuibacter silviterrae</name>
    <dbReference type="NCBI Taxonomy" id="1539049"/>
    <lineage>
        <taxon>Bacteria</taxon>
        <taxon>Pseudomonadati</taxon>
        <taxon>Bacteroidota</taxon>
        <taxon>Chitinophagia</taxon>
        <taxon>Chitinophagales</taxon>
        <taxon>Chitinophagaceae</taxon>
        <taxon>Dinghuibacter</taxon>
    </lineage>
</organism>
<name>A0A4R8DQ39_9BACT</name>
<dbReference type="SUPFAM" id="SSF56925">
    <property type="entry name" value="OMPA-like"/>
    <property type="match status" value="1"/>
</dbReference>
<evidence type="ECO:0000256" key="1">
    <source>
        <dbReference type="SAM" id="SignalP"/>
    </source>
</evidence>
<dbReference type="OrthoDB" id="654178at2"/>
<evidence type="ECO:0000313" key="3">
    <source>
        <dbReference type="EMBL" id="TDW99885.1"/>
    </source>
</evidence>
<protein>
    <submittedName>
        <fullName evidence="3">Outer membrane protein with beta-barrel domain</fullName>
    </submittedName>
</protein>
<dbReference type="InterPro" id="IPR045743">
    <property type="entry name" value="DUF6089"/>
</dbReference>
<dbReference type="EMBL" id="SODV01000001">
    <property type="protein sequence ID" value="TDW99885.1"/>
    <property type="molecule type" value="Genomic_DNA"/>
</dbReference>
<evidence type="ECO:0000259" key="2">
    <source>
        <dbReference type="Pfam" id="PF19573"/>
    </source>
</evidence>
<keyword evidence="4" id="KW-1185">Reference proteome</keyword>
<proteinExistence type="predicted"/>
<dbReference type="Pfam" id="PF19573">
    <property type="entry name" value="DUF6089"/>
    <property type="match status" value="1"/>
</dbReference>